<keyword evidence="1" id="KW-1133">Transmembrane helix</keyword>
<feature type="transmembrane region" description="Helical" evidence="1">
    <location>
        <begin position="72"/>
        <end position="92"/>
    </location>
</feature>
<dbReference type="HOGENOM" id="CLU_1889555_0_0_1"/>
<sequence>MHRAKQKTERLNYVEGVEHGLEFTIVRPFSWIGHKMDFIPTIDGLSEAILRVLPCFSNVSFNIYPNMYVQQYFFLFLITDLVSLSHICSLHLNMISFQIFNVVDNNSWTLDFFIMCEIFWKSIPSPNLNNDSEIN</sequence>
<protein>
    <recommendedName>
        <fullName evidence="4">NAD(P)-binding domain-containing protein</fullName>
    </recommendedName>
</protein>
<dbReference type="PaxDb" id="29760-VIT_13s0101g00160.t01"/>
<reference evidence="3" key="1">
    <citation type="journal article" date="2007" name="Nature">
        <title>The grapevine genome sequence suggests ancestral hexaploidization in major angiosperm phyla.</title>
        <authorList>
            <consortium name="The French-Italian Public Consortium for Grapevine Genome Characterization."/>
            <person name="Jaillon O."/>
            <person name="Aury J.-M."/>
            <person name="Noel B."/>
            <person name="Policriti A."/>
            <person name="Clepet C."/>
            <person name="Casagrande A."/>
            <person name="Choisne N."/>
            <person name="Aubourg S."/>
            <person name="Vitulo N."/>
            <person name="Jubin C."/>
            <person name="Vezzi A."/>
            <person name="Legeai F."/>
            <person name="Hugueney P."/>
            <person name="Dasilva C."/>
            <person name="Horner D."/>
            <person name="Mica E."/>
            <person name="Jublot D."/>
            <person name="Poulain J."/>
            <person name="Bruyere C."/>
            <person name="Billault A."/>
            <person name="Segurens B."/>
            <person name="Gouyvenoux M."/>
            <person name="Ugarte E."/>
            <person name="Cattonaro F."/>
            <person name="Anthouard V."/>
            <person name="Vico V."/>
            <person name="Del Fabbro C."/>
            <person name="Alaux M."/>
            <person name="Di Gaspero G."/>
            <person name="Dumas V."/>
            <person name="Felice N."/>
            <person name="Paillard S."/>
            <person name="Juman I."/>
            <person name="Moroldo M."/>
            <person name="Scalabrin S."/>
            <person name="Canaguier A."/>
            <person name="Le Clainche I."/>
            <person name="Malacrida G."/>
            <person name="Durand E."/>
            <person name="Pesole G."/>
            <person name="Laucou V."/>
            <person name="Chatelet P."/>
            <person name="Merdinoglu D."/>
            <person name="Delledonne M."/>
            <person name="Pezzotti M."/>
            <person name="Lecharny A."/>
            <person name="Scarpelli C."/>
            <person name="Artiguenave F."/>
            <person name="Pe M.E."/>
            <person name="Valle G."/>
            <person name="Morgante M."/>
            <person name="Caboche M."/>
            <person name="Adam-Blondon A.-F."/>
            <person name="Weissenbach J."/>
            <person name="Quetier F."/>
            <person name="Wincker P."/>
        </authorList>
    </citation>
    <scope>NUCLEOTIDE SEQUENCE [LARGE SCALE GENOMIC DNA]</scope>
    <source>
        <strain evidence="3">cv. Pinot noir / PN40024</strain>
    </source>
</reference>
<dbReference type="eggNOG" id="KOG1429">
    <property type="taxonomic scope" value="Eukaryota"/>
</dbReference>
<dbReference type="InParanoid" id="D7TNX8"/>
<organism evidence="2 3">
    <name type="scientific">Vitis vinifera</name>
    <name type="common">Grape</name>
    <dbReference type="NCBI Taxonomy" id="29760"/>
    <lineage>
        <taxon>Eukaryota</taxon>
        <taxon>Viridiplantae</taxon>
        <taxon>Streptophyta</taxon>
        <taxon>Embryophyta</taxon>
        <taxon>Tracheophyta</taxon>
        <taxon>Spermatophyta</taxon>
        <taxon>Magnoliopsida</taxon>
        <taxon>eudicotyledons</taxon>
        <taxon>Gunneridae</taxon>
        <taxon>Pentapetalae</taxon>
        <taxon>rosids</taxon>
        <taxon>Vitales</taxon>
        <taxon>Vitaceae</taxon>
        <taxon>Viteae</taxon>
        <taxon>Vitis</taxon>
    </lineage>
</organism>
<name>D7TNX8_VITVI</name>
<evidence type="ECO:0000313" key="2">
    <source>
        <dbReference type="EMBL" id="CBI32201.3"/>
    </source>
</evidence>
<dbReference type="STRING" id="29760.D7TNX8"/>
<proteinExistence type="predicted"/>
<keyword evidence="1" id="KW-0812">Transmembrane</keyword>
<evidence type="ECO:0000256" key="1">
    <source>
        <dbReference type="SAM" id="Phobius"/>
    </source>
</evidence>
<keyword evidence="3" id="KW-1185">Reference proteome</keyword>
<evidence type="ECO:0000313" key="3">
    <source>
        <dbReference type="Proteomes" id="UP000009183"/>
    </source>
</evidence>
<gene>
    <name evidence="2" type="ordered locus">VIT_13s0101g00160</name>
</gene>
<keyword evidence="1" id="KW-0472">Membrane</keyword>
<dbReference type="Proteomes" id="UP000009183">
    <property type="component" value="Chromosome 13"/>
</dbReference>
<dbReference type="Gene3D" id="3.40.50.720">
    <property type="entry name" value="NAD(P)-binding Rossmann-like Domain"/>
    <property type="match status" value="1"/>
</dbReference>
<dbReference type="AlphaFoldDB" id="D7TNX8"/>
<accession>D7TNX8</accession>
<dbReference type="OrthoDB" id="10575028at2759"/>
<dbReference type="EMBL" id="FN596004">
    <property type="protein sequence ID" value="CBI32201.3"/>
    <property type="molecule type" value="Genomic_DNA"/>
</dbReference>
<evidence type="ECO:0008006" key="4">
    <source>
        <dbReference type="Google" id="ProtNLM"/>
    </source>
</evidence>